<gene>
    <name evidence="3" type="ORF">I6U48_06110</name>
</gene>
<feature type="domain" description="Metallo-beta-lactamase" evidence="2">
    <location>
        <begin position="59"/>
        <end position="252"/>
    </location>
</feature>
<name>A0A949TXV1_9CLOT</name>
<dbReference type="InterPro" id="IPR035681">
    <property type="entry name" value="ComA-like_MBL"/>
</dbReference>
<feature type="region of interest" description="Disordered" evidence="1">
    <location>
        <begin position="26"/>
        <end position="46"/>
    </location>
</feature>
<dbReference type="PANTHER" id="PTHR30619">
    <property type="entry name" value="DNA INTERNALIZATION/COMPETENCE PROTEIN COMEC/REC2"/>
    <property type="match status" value="1"/>
</dbReference>
<evidence type="ECO:0000259" key="2">
    <source>
        <dbReference type="SMART" id="SM00849"/>
    </source>
</evidence>
<dbReference type="SMART" id="SM00849">
    <property type="entry name" value="Lactamase_B"/>
    <property type="match status" value="1"/>
</dbReference>
<dbReference type="EMBL" id="JAEEGC010000026">
    <property type="protein sequence ID" value="MBV7272489.1"/>
    <property type="molecule type" value="Genomic_DNA"/>
</dbReference>
<dbReference type="CDD" id="cd07731">
    <property type="entry name" value="ComA-like_MBL-fold"/>
    <property type="match status" value="1"/>
</dbReference>
<dbReference type="InterPro" id="IPR001279">
    <property type="entry name" value="Metallo-B-lactamas"/>
</dbReference>
<dbReference type="InterPro" id="IPR052159">
    <property type="entry name" value="Competence_DNA_uptake"/>
</dbReference>
<sequence length="314" mass="34386">MKKRIIGLISIIIIFIFVITGCSKPNSNGTSSNKNQSSSTNTKSESNGKLKVHYIDVGQGDGILIEQGTHNMLIDAGTNEDEKLMVDYLNKEGIKHLDYVVGTHPHEDHIGGLDAIIKNFDIGTIYMPKVTSNTKTFEDVLKALKSKNLKITTPTAGSAFKLGDASCEILAPNSSKYQDINNYSIVIKLTYESNKFLFTGDAESLSEKEILSKGFDISADVLKLGHHGSSSSTSTEFLNKVNPKYAIVSCGKDNDYGHPHSEIMKKLEKKQIKLYRTDENGTIICTSDGKNLNFNVKTGDYKSGKSSKTNDTGN</sequence>
<evidence type="ECO:0000313" key="4">
    <source>
        <dbReference type="Proteomes" id="UP000694308"/>
    </source>
</evidence>
<comment type="caution">
    <text evidence="3">The sequence shown here is derived from an EMBL/GenBank/DDBJ whole genome shotgun (WGS) entry which is preliminary data.</text>
</comment>
<dbReference type="Pfam" id="PF00753">
    <property type="entry name" value="Lactamase_B"/>
    <property type="match status" value="1"/>
</dbReference>
<dbReference type="AlphaFoldDB" id="A0A949TXV1"/>
<dbReference type="PROSITE" id="PS51257">
    <property type="entry name" value="PROKAR_LIPOPROTEIN"/>
    <property type="match status" value="1"/>
</dbReference>
<organism evidence="3 4">
    <name type="scientific">Clostridium thailandense</name>
    <dbReference type="NCBI Taxonomy" id="2794346"/>
    <lineage>
        <taxon>Bacteria</taxon>
        <taxon>Bacillati</taxon>
        <taxon>Bacillota</taxon>
        <taxon>Clostridia</taxon>
        <taxon>Eubacteriales</taxon>
        <taxon>Clostridiaceae</taxon>
        <taxon>Clostridium</taxon>
    </lineage>
</organism>
<proteinExistence type="predicted"/>
<evidence type="ECO:0000256" key="1">
    <source>
        <dbReference type="SAM" id="MobiDB-lite"/>
    </source>
</evidence>
<dbReference type="RefSeq" id="WP_218319524.1">
    <property type="nucleotide sequence ID" value="NZ_JAEEGC010000026.1"/>
</dbReference>
<reference evidence="3" key="1">
    <citation type="submission" date="2020-12" db="EMBL/GenBank/DDBJ databases">
        <title>Clostridium thailandense sp. nov., a novel acetogenic bacterium isolated from peat land soil in Thailand.</title>
        <authorList>
            <person name="Chaikitkaew S."/>
            <person name="Birkeland N.K."/>
        </authorList>
    </citation>
    <scope>NUCLEOTIDE SEQUENCE</scope>
    <source>
        <strain evidence="3">PL3</strain>
    </source>
</reference>
<dbReference type="PANTHER" id="PTHR30619:SF7">
    <property type="entry name" value="BETA-LACTAMASE DOMAIN PROTEIN"/>
    <property type="match status" value="1"/>
</dbReference>
<protein>
    <submittedName>
        <fullName evidence="3">MBL fold metallo-hydrolase</fullName>
    </submittedName>
</protein>
<dbReference type="Proteomes" id="UP000694308">
    <property type="component" value="Unassembled WGS sequence"/>
</dbReference>
<keyword evidence="4" id="KW-1185">Reference proteome</keyword>
<accession>A0A949TXV1</accession>
<evidence type="ECO:0000313" key="3">
    <source>
        <dbReference type="EMBL" id="MBV7272489.1"/>
    </source>
</evidence>